<dbReference type="SUPFAM" id="SSF53474">
    <property type="entry name" value="alpha/beta-Hydrolases"/>
    <property type="match status" value="1"/>
</dbReference>
<gene>
    <name evidence="8" type="ORF">DEO45_13215</name>
</gene>
<keyword evidence="2" id="KW-0645">Protease</keyword>
<keyword evidence="3 6" id="KW-0732">Signal</keyword>
<dbReference type="Pfam" id="PF07676">
    <property type="entry name" value="PD40"/>
    <property type="match status" value="2"/>
</dbReference>
<dbReference type="OrthoDB" id="9812921at2"/>
<dbReference type="Gene3D" id="3.40.50.1820">
    <property type="entry name" value="alpha/beta hydrolase"/>
    <property type="match status" value="1"/>
</dbReference>
<dbReference type="PANTHER" id="PTHR42776">
    <property type="entry name" value="SERINE PEPTIDASE S9 FAMILY MEMBER"/>
    <property type="match status" value="1"/>
</dbReference>
<protein>
    <submittedName>
        <fullName evidence="8">S9 family peptidase</fullName>
    </submittedName>
</protein>
<dbReference type="PANTHER" id="PTHR42776:SF13">
    <property type="entry name" value="DIPEPTIDYL-PEPTIDASE 5"/>
    <property type="match status" value="1"/>
</dbReference>
<organism evidence="8 9">
    <name type="scientific">Rhodanobacter denitrificans</name>
    <dbReference type="NCBI Taxonomy" id="666685"/>
    <lineage>
        <taxon>Bacteria</taxon>
        <taxon>Pseudomonadati</taxon>
        <taxon>Pseudomonadota</taxon>
        <taxon>Gammaproteobacteria</taxon>
        <taxon>Lysobacterales</taxon>
        <taxon>Rhodanobacteraceae</taxon>
        <taxon>Rhodanobacter</taxon>
    </lineage>
</organism>
<dbReference type="GO" id="GO:0006508">
    <property type="term" value="P:proteolysis"/>
    <property type="evidence" value="ECO:0007669"/>
    <property type="project" value="UniProtKB-KW"/>
</dbReference>
<dbReference type="Pfam" id="PF00326">
    <property type="entry name" value="Peptidase_S9"/>
    <property type="match status" value="1"/>
</dbReference>
<sequence length="709" mass="77602">MKPLIAALLLALVAAPALAGNVVDTTFVKPAGPHAFNVRDLVMMDRVSDPQLSPDGRYAAFGVRSTDYEANKGVSAVYVLDLAKNGQPVKVVEKGGSARWSADGRSLYFVAPAKDVAQLWRVDLGGKDGLNLALHAAPVQVSHGVLDLGGYKLSPDGKQVLLSYEVFTDCATLACTRQRIDVRAKDKASGTLYDKLFVRHWDTWADGRRNQLFVARFDGKGQLAGEPKLLSRGIDGDVPSKPFGDDGEFSFAPDGETVYFDARIAGRSEPWSTNFDVYSVPVDGSAAPKNLTADNKAWDAYPVASPDGKTLYYLAMKTPGFEADRFAIMALDLASGTRHEVDPQWDRSPGGLSISADGKTLYATADDNGQHPLFAIDAANGKVSQVVGEGTVGGFSLAAGKLLLTRDDLKRPADVYLAAVDGSGLKQVTRFNAADLKNAKVGDAEFFTFKGWNNETVQGYVVKPVDYKAGQTYPVAFIIHGGPQGAMSNGWSYRWNPQTYAGQGFAVVTVNFHGSTGYGQAFTDSISGDWGGKPLEDLKLGWKAALDKYKFLDGDRACALGASYGGYMTYWIAGVWNQPWKCLVDHDGVFDTRAMYYDTEELWFEERENGGTQYEHPENYEKFNPLNHVKDWRVPMMVIHSAKDFRIPDTQGLGAFTALQRRGIPSQLLHFPDENHWVLKPHNSVQWHDAVNAWLKQWTAKDAPKATSH</sequence>
<evidence type="ECO:0000256" key="3">
    <source>
        <dbReference type="ARBA" id="ARBA00022729"/>
    </source>
</evidence>
<feature type="chain" id="PRO_5016694527" evidence="6">
    <location>
        <begin position="20"/>
        <end position="709"/>
    </location>
</feature>
<dbReference type="SUPFAM" id="SSF82171">
    <property type="entry name" value="DPP6 N-terminal domain-like"/>
    <property type="match status" value="1"/>
</dbReference>
<comment type="similarity">
    <text evidence="1">Belongs to the peptidase S9C family.</text>
</comment>
<dbReference type="InterPro" id="IPR011042">
    <property type="entry name" value="6-blade_b-propeller_TolB-like"/>
</dbReference>
<comment type="caution">
    <text evidence="8">The sequence shown here is derived from an EMBL/GenBank/DDBJ whole genome shotgun (WGS) entry which is preliminary data.</text>
</comment>
<dbReference type="EMBL" id="QFWQ01000008">
    <property type="protein sequence ID" value="RCS29026.1"/>
    <property type="molecule type" value="Genomic_DNA"/>
</dbReference>
<evidence type="ECO:0000256" key="1">
    <source>
        <dbReference type="ARBA" id="ARBA00010040"/>
    </source>
</evidence>
<evidence type="ECO:0000259" key="7">
    <source>
        <dbReference type="Pfam" id="PF00326"/>
    </source>
</evidence>
<dbReference type="AlphaFoldDB" id="A0A368KD42"/>
<dbReference type="FunFam" id="3.40.50.1820:FF:000028">
    <property type="entry name" value="S9 family peptidase"/>
    <property type="match status" value="1"/>
</dbReference>
<dbReference type="Gene3D" id="2.120.10.30">
    <property type="entry name" value="TolB, C-terminal domain"/>
    <property type="match status" value="3"/>
</dbReference>
<feature type="domain" description="Peptidase S9 prolyl oligopeptidase catalytic" evidence="7">
    <location>
        <begin position="491"/>
        <end position="700"/>
    </location>
</feature>
<proteinExistence type="inferred from homology"/>
<feature type="signal peptide" evidence="6">
    <location>
        <begin position="1"/>
        <end position="19"/>
    </location>
</feature>
<dbReference type="RefSeq" id="WP_114344483.1">
    <property type="nucleotide sequence ID" value="NZ_QFWQ01000008.1"/>
</dbReference>
<evidence type="ECO:0000256" key="6">
    <source>
        <dbReference type="SAM" id="SignalP"/>
    </source>
</evidence>
<dbReference type="InterPro" id="IPR029058">
    <property type="entry name" value="AB_hydrolase_fold"/>
</dbReference>
<evidence type="ECO:0000256" key="4">
    <source>
        <dbReference type="ARBA" id="ARBA00022801"/>
    </source>
</evidence>
<dbReference type="InterPro" id="IPR011659">
    <property type="entry name" value="WD40"/>
</dbReference>
<dbReference type="InterPro" id="IPR001375">
    <property type="entry name" value="Peptidase_S9_cat"/>
</dbReference>
<evidence type="ECO:0000313" key="8">
    <source>
        <dbReference type="EMBL" id="RCS29026.1"/>
    </source>
</evidence>
<accession>A0A368KD42</accession>
<dbReference type="GO" id="GO:0004252">
    <property type="term" value="F:serine-type endopeptidase activity"/>
    <property type="evidence" value="ECO:0007669"/>
    <property type="project" value="TreeGrafter"/>
</dbReference>
<evidence type="ECO:0000313" key="9">
    <source>
        <dbReference type="Proteomes" id="UP000252387"/>
    </source>
</evidence>
<name>A0A368KD42_9GAMM</name>
<keyword evidence="5" id="KW-0720">Serine protease</keyword>
<keyword evidence="9" id="KW-1185">Reference proteome</keyword>
<keyword evidence="4" id="KW-0378">Hydrolase</keyword>
<evidence type="ECO:0000256" key="2">
    <source>
        <dbReference type="ARBA" id="ARBA00022670"/>
    </source>
</evidence>
<reference evidence="8 9" key="1">
    <citation type="submission" date="2018-05" db="EMBL/GenBank/DDBJ databases">
        <title>Draft genome sequence of Rhodanobacter denitrificans Yn1 isolated from gold copper mine.</title>
        <authorList>
            <person name="Yang N."/>
            <person name="Mazhar H.S."/>
            <person name="Rensing C."/>
        </authorList>
    </citation>
    <scope>NUCLEOTIDE SEQUENCE [LARGE SCALE GENOMIC DNA]</scope>
    <source>
        <strain evidence="8 9">Yn1</strain>
    </source>
</reference>
<dbReference type="Proteomes" id="UP000252387">
    <property type="component" value="Unassembled WGS sequence"/>
</dbReference>
<evidence type="ECO:0000256" key="5">
    <source>
        <dbReference type="ARBA" id="ARBA00022825"/>
    </source>
</evidence>